<dbReference type="EMBL" id="UGUU01000002">
    <property type="protein sequence ID" value="SUE95869.1"/>
    <property type="molecule type" value="Genomic_DNA"/>
</dbReference>
<organism evidence="1 2">
    <name type="scientific">Ectopseudomonas mendocina</name>
    <name type="common">Pseudomonas mendocina</name>
    <dbReference type="NCBI Taxonomy" id="300"/>
    <lineage>
        <taxon>Bacteria</taxon>
        <taxon>Pseudomonadati</taxon>
        <taxon>Pseudomonadota</taxon>
        <taxon>Gammaproteobacteria</taxon>
        <taxon>Pseudomonadales</taxon>
        <taxon>Pseudomonadaceae</taxon>
        <taxon>Ectopseudomonas</taxon>
    </lineage>
</organism>
<name>A0A379PP66_ECTME</name>
<sequence length="219" mass="24020">MKKHPQYILAVTNESLAGNLQQGMNIVSLNTFVAKAEDNLVIKQRAKLEQEPEFRQIIPYVCVATQRDDKLHFWPYRRTETSGEARLQGNVSIGFGGHIDLVDVMHDNSVIDLFQTIGNAAARELGEELDLAGAGEEVNLFDNGILIDDSNEVGKVHLGVVLTAILPQNVTPTSKEDALEVLPAMSARELLDSGLPLEPWSRIILESIVKVEVGEGEPA</sequence>
<proteinExistence type="predicted"/>
<protein>
    <submittedName>
        <fullName evidence="1">Predicted phosphoesterase (MutT family)</fullName>
    </submittedName>
</protein>
<dbReference type="RefSeq" id="WP_115292727.1">
    <property type="nucleotide sequence ID" value="NZ_UGUU01000002.1"/>
</dbReference>
<gene>
    <name evidence="1" type="ORF">NCTC10899_05110</name>
</gene>
<accession>A0A379PP66</accession>
<dbReference type="OrthoDB" id="6398375at2"/>
<dbReference type="Proteomes" id="UP000254260">
    <property type="component" value="Unassembled WGS sequence"/>
</dbReference>
<dbReference type="Gene3D" id="3.90.79.10">
    <property type="entry name" value="Nucleoside Triphosphate Pyrophosphohydrolase"/>
    <property type="match status" value="1"/>
</dbReference>
<reference evidence="1 2" key="1">
    <citation type="submission" date="2018-06" db="EMBL/GenBank/DDBJ databases">
        <authorList>
            <consortium name="Pathogen Informatics"/>
            <person name="Doyle S."/>
        </authorList>
    </citation>
    <scope>NUCLEOTIDE SEQUENCE [LARGE SCALE GENOMIC DNA]</scope>
    <source>
        <strain evidence="1 2">NCTC10899</strain>
    </source>
</reference>
<dbReference type="AlphaFoldDB" id="A0A379PP66"/>
<evidence type="ECO:0000313" key="1">
    <source>
        <dbReference type="EMBL" id="SUE95869.1"/>
    </source>
</evidence>
<evidence type="ECO:0000313" key="2">
    <source>
        <dbReference type="Proteomes" id="UP000254260"/>
    </source>
</evidence>